<sequence length="865" mass="91684">MGTVLTIDATIGRSISSPDGTGSISATVGISGQWGPNGRLFDTDIILRAGASVTLENFRISVGSVRLDGENLSFTVNLPIVGETSVSYTFDEIASGVLLTDLQSLGIPSGEAQDINAIISGVSSTVDMLGGWVNDEIRGWGWDFTPSESFTAKFVRVDGTPPIDLLSLAARGENFVEVEFDLGEVRQLVVYERTGDPQFYPTAQEVVARIEELGFQEWIIGESGFTVVEETLSTPFGLVTNSVSADDLVTLDPSNTEFQGSEQNDFVMPGKGLAAAMFGNGGDDILNGGELSDAISGGSGADTLLGGKGDDSLTGDSGQDIIIGGDGDDQMDGGSGDDELLGEAGADHILGGDGEDTIVAGTGADTIFGGAGNDFVVSGEGSDIVSLGGGSDTVLFEDNSGADTILDFDVANDHIALGGFNIDPTALPDGIIVTSVTGGIEIRHDGFPGSTIFLDGVTYESWLSGLVQAPDGILNGTSGDDIIDLSFVDFQGDVHASGGQDTISGGLGDDELSGLQGNDTYLFAVGEGQDTIIDDGHHRDKYDEVIFEGRNFDIGYFSPIVGHNQWDLLIDFGDGDSVQIKHQQNSHNRVEEFVFDDQTVTANEIDAMLLALQTTNGNDTIYGSSVTSDLMQGGLGDDYLSGGQQGDTYMFAIGDGQDTIADAGHHRDAADQAVFTGRNFDLSYFSPIVGHNQWDLLIDFGDGDSVQIKHQQNSFNRVDEFVFDDQTVTADQLDAMMMASQMTSGDDSVYGSATNDDLIRGGLGDDYLFGNQGADTYIFAIGDGQDTIEDGGHHRDADDTIVFEGRTFDASNFSVITGHNQWDLLIDFGNGDSVQVRHQQNSYNQIESFVFDDRTLSWAELELLI</sequence>
<dbReference type="EMBL" id="JAQOSP010000061">
    <property type="protein sequence ID" value="MDJ1169484.1"/>
    <property type="molecule type" value="Genomic_DNA"/>
</dbReference>
<dbReference type="PRINTS" id="PR00313">
    <property type="entry name" value="CABNDNGRPT"/>
</dbReference>
<reference evidence="3 4" key="1">
    <citation type="submission" date="2023-01" db="EMBL/GenBank/DDBJ databases">
        <title>Novel diversity within Roseofilum (Cyanobacteria; Desertifilaceae) from marine benthic mats with descriptions of four novel species.</title>
        <authorList>
            <person name="Wang Y."/>
            <person name="Berthold D.E."/>
            <person name="Hu J."/>
            <person name="Lefler F.W."/>
            <person name="Laughinghouse H.D. IV."/>
        </authorList>
    </citation>
    <scope>NUCLEOTIDE SEQUENCE [LARGE SCALE GENOMIC DNA]</scope>
    <source>
        <strain evidence="3 4">BLCC-M154</strain>
    </source>
</reference>
<dbReference type="InterPro" id="IPR050557">
    <property type="entry name" value="RTX_toxin/Mannuronan_C5-epim"/>
</dbReference>
<dbReference type="InterPro" id="IPR011049">
    <property type="entry name" value="Serralysin-like_metalloprot_C"/>
</dbReference>
<protein>
    <submittedName>
        <fullName evidence="3">Calcium-binding protein</fullName>
    </submittedName>
</protein>
<evidence type="ECO:0000313" key="3">
    <source>
        <dbReference type="EMBL" id="MDJ1169484.1"/>
    </source>
</evidence>
<evidence type="ECO:0000313" key="4">
    <source>
        <dbReference type="Proteomes" id="UP001235303"/>
    </source>
</evidence>
<dbReference type="Pfam" id="PF00353">
    <property type="entry name" value="HemolysinCabind"/>
    <property type="match status" value="6"/>
</dbReference>
<comment type="subcellular location">
    <subcellularLocation>
        <location evidence="1">Secreted</location>
    </subcellularLocation>
</comment>
<comment type="caution">
    <text evidence="3">The sequence shown here is derived from an EMBL/GenBank/DDBJ whole genome shotgun (WGS) entry which is preliminary data.</text>
</comment>
<keyword evidence="2" id="KW-0964">Secreted</keyword>
<name>A0ABT7ARF3_9CYAN</name>
<proteinExistence type="predicted"/>
<dbReference type="InterPro" id="IPR018511">
    <property type="entry name" value="Hemolysin-typ_Ca-bd_CS"/>
</dbReference>
<dbReference type="PROSITE" id="PS00330">
    <property type="entry name" value="HEMOLYSIN_CALCIUM"/>
    <property type="match status" value="1"/>
</dbReference>
<accession>A0ABT7ARF3</accession>
<dbReference type="InterPro" id="IPR001343">
    <property type="entry name" value="Hemolysn_Ca-bd"/>
</dbReference>
<evidence type="ECO:0000256" key="2">
    <source>
        <dbReference type="ARBA" id="ARBA00022525"/>
    </source>
</evidence>
<dbReference type="Gene3D" id="2.150.10.10">
    <property type="entry name" value="Serralysin-like metalloprotease, C-terminal"/>
    <property type="match status" value="4"/>
</dbReference>
<keyword evidence="4" id="KW-1185">Reference proteome</keyword>
<dbReference type="Proteomes" id="UP001235303">
    <property type="component" value="Unassembled WGS sequence"/>
</dbReference>
<gene>
    <name evidence="3" type="ORF">PMG71_08605</name>
</gene>
<organism evidence="3 4">
    <name type="scientific">Roseofilum acuticapitatum BLCC-M154</name>
    <dbReference type="NCBI Taxonomy" id="3022444"/>
    <lineage>
        <taxon>Bacteria</taxon>
        <taxon>Bacillati</taxon>
        <taxon>Cyanobacteriota</taxon>
        <taxon>Cyanophyceae</taxon>
        <taxon>Desertifilales</taxon>
        <taxon>Desertifilaceae</taxon>
        <taxon>Roseofilum</taxon>
        <taxon>Roseofilum acuticapitatum</taxon>
    </lineage>
</organism>
<dbReference type="RefSeq" id="WP_283753242.1">
    <property type="nucleotide sequence ID" value="NZ_JAQOSP010000061.1"/>
</dbReference>
<dbReference type="PANTHER" id="PTHR38340">
    <property type="entry name" value="S-LAYER PROTEIN"/>
    <property type="match status" value="1"/>
</dbReference>
<evidence type="ECO:0000256" key="1">
    <source>
        <dbReference type="ARBA" id="ARBA00004613"/>
    </source>
</evidence>
<dbReference type="PANTHER" id="PTHR38340:SF1">
    <property type="entry name" value="S-LAYER PROTEIN"/>
    <property type="match status" value="1"/>
</dbReference>
<dbReference type="SUPFAM" id="SSF51120">
    <property type="entry name" value="beta-Roll"/>
    <property type="match status" value="5"/>
</dbReference>